<evidence type="ECO:0000256" key="10">
    <source>
        <dbReference type="ARBA" id="ARBA00023180"/>
    </source>
</evidence>
<keyword evidence="7" id="KW-0788">Thiol protease</keyword>
<dbReference type="GO" id="GO:0006508">
    <property type="term" value="P:proteolysis"/>
    <property type="evidence" value="ECO:0007669"/>
    <property type="project" value="UniProtKB-KW"/>
</dbReference>
<dbReference type="EC" id="3.4.18.1" evidence="3"/>
<dbReference type="GO" id="GO:0016807">
    <property type="term" value="F:cysteine-type carboxypeptidase activity"/>
    <property type="evidence" value="ECO:0007669"/>
    <property type="project" value="UniProtKB-EC"/>
</dbReference>
<dbReference type="SUPFAM" id="SSF54001">
    <property type="entry name" value="Cysteine proteinases"/>
    <property type="match status" value="1"/>
</dbReference>
<dbReference type="InterPro" id="IPR013128">
    <property type="entry name" value="Peptidase_C1A"/>
</dbReference>
<dbReference type="PROSITE" id="PS00640">
    <property type="entry name" value="THIOL_PROTEASE_ASN"/>
    <property type="match status" value="1"/>
</dbReference>
<dbReference type="GO" id="GO:0042395">
    <property type="term" value="P:ecdysis, collagen and cuticulin-based cuticle"/>
    <property type="evidence" value="ECO:0007669"/>
    <property type="project" value="UniProtKB-ARBA"/>
</dbReference>
<comment type="similarity">
    <text evidence="2">Belongs to the peptidase C1 family.</text>
</comment>
<evidence type="ECO:0000256" key="9">
    <source>
        <dbReference type="ARBA" id="ARBA00023157"/>
    </source>
</evidence>
<keyword evidence="5 11" id="KW-0732">Signal</keyword>
<protein>
    <recommendedName>
        <fullName evidence="3">cathepsin X</fullName>
        <ecNumber evidence="3">3.4.18.1</ecNumber>
    </recommendedName>
</protein>
<dbReference type="Proteomes" id="UP000298663">
    <property type="component" value="Unassembled WGS sequence"/>
</dbReference>
<dbReference type="EMBL" id="AZBU02000010">
    <property type="protein sequence ID" value="TKR62742.1"/>
    <property type="molecule type" value="Genomic_DNA"/>
</dbReference>
<evidence type="ECO:0000256" key="5">
    <source>
        <dbReference type="ARBA" id="ARBA00022729"/>
    </source>
</evidence>
<dbReference type="InterPro" id="IPR038765">
    <property type="entry name" value="Papain-like_cys_pep_sf"/>
</dbReference>
<evidence type="ECO:0000313" key="14">
    <source>
        <dbReference type="Proteomes" id="UP000298663"/>
    </source>
</evidence>
<dbReference type="InterPro" id="IPR033157">
    <property type="entry name" value="CTSZ"/>
</dbReference>
<accession>A0A4U5M262</accession>
<keyword evidence="10" id="KW-0325">Glycoprotein</keyword>
<reference evidence="13 14" key="2">
    <citation type="journal article" date="2019" name="G3 (Bethesda)">
        <title>Hybrid Assembly of the Genome of the Entomopathogenic Nematode Steinernema carpocapsae Identifies the X-Chromosome.</title>
        <authorList>
            <person name="Serra L."/>
            <person name="Macchietto M."/>
            <person name="Macias-Munoz A."/>
            <person name="McGill C.J."/>
            <person name="Rodriguez I.M."/>
            <person name="Rodriguez B."/>
            <person name="Murad R."/>
            <person name="Mortazavi A."/>
        </authorList>
    </citation>
    <scope>NUCLEOTIDE SEQUENCE [LARGE SCALE GENOMIC DNA]</scope>
    <source>
        <strain evidence="13 14">ALL</strain>
    </source>
</reference>
<dbReference type="GO" id="GO:0005615">
    <property type="term" value="C:extracellular space"/>
    <property type="evidence" value="ECO:0007669"/>
    <property type="project" value="UniProtKB-ARBA"/>
</dbReference>
<sequence>MHWAGRFALVVLCLGLATAHKGRGTRAGGYKYSPNRINPEERTYPRPYETNPDFADELPEAWDWRNVKGKNYVSLDRNQHIPQYCGSCWAMGTTSALADRFNIHRNTTFPTALFSVQDIIDCATSAGSCEGGFPGAVYKFIHKNGIPHETCNNYQARDQECSSFNRCGTCIGFNVCAPVKNYTLYYVKNYGTVSGRDKMKAEIYHKGPIACSIHATKPFDDYSGGVYKEALLPIHLPNHIISVAGWGVDENGVEYWIGRNSWGTPWGEFGWFRIVTSAYKPHSIYNYNLLIERDCYWADPDLERLY</sequence>
<keyword evidence="14" id="KW-1185">Reference proteome</keyword>
<dbReference type="Gene3D" id="3.90.70.10">
    <property type="entry name" value="Cysteine proteinases"/>
    <property type="match status" value="1"/>
</dbReference>
<dbReference type="Pfam" id="PF00112">
    <property type="entry name" value="Peptidase_C1"/>
    <property type="match status" value="1"/>
</dbReference>
<dbReference type="PANTHER" id="PTHR12411">
    <property type="entry name" value="CYSTEINE PROTEASE FAMILY C1-RELATED"/>
    <property type="match status" value="1"/>
</dbReference>
<dbReference type="SMART" id="SM00645">
    <property type="entry name" value="Pept_C1"/>
    <property type="match status" value="1"/>
</dbReference>
<organism evidence="13 14">
    <name type="scientific">Steinernema carpocapsae</name>
    <name type="common">Entomopathogenic nematode</name>
    <dbReference type="NCBI Taxonomy" id="34508"/>
    <lineage>
        <taxon>Eukaryota</taxon>
        <taxon>Metazoa</taxon>
        <taxon>Ecdysozoa</taxon>
        <taxon>Nematoda</taxon>
        <taxon>Chromadorea</taxon>
        <taxon>Rhabditida</taxon>
        <taxon>Tylenchina</taxon>
        <taxon>Panagrolaimomorpha</taxon>
        <taxon>Strongyloidoidea</taxon>
        <taxon>Steinernematidae</taxon>
        <taxon>Steinernema</taxon>
    </lineage>
</organism>
<comment type="catalytic activity">
    <reaction evidence="1">
        <text>Release of C-terminal amino acid residues with broad specificity, but lacks action on C-terminal proline. Shows weak endopeptidase activity.</text>
        <dbReference type="EC" id="3.4.18.1"/>
    </reaction>
</comment>
<evidence type="ECO:0000256" key="8">
    <source>
        <dbReference type="ARBA" id="ARBA00023145"/>
    </source>
</evidence>
<dbReference type="AlphaFoldDB" id="A0A4U5M262"/>
<evidence type="ECO:0000256" key="3">
    <source>
        <dbReference type="ARBA" id="ARBA00012516"/>
    </source>
</evidence>
<evidence type="ECO:0000256" key="7">
    <source>
        <dbReference type="ARBA" id="ARBA00022807"/>
    </source>
</evidence>
<feature type="signal peptide" evidence="11">
    <location>
        <begin position="1"/>
        <end position="19"/>
    </location>
</feature>
<gene>
    <name evidence="13" type="ORF">L596_026661</name>
</gene>
<evidence type="ECO:0000256" key="11">
    <source>
        <dbReference type="SAM" id="SignalP"/>
    </source>
</evidence>
<dbReference type="OrthoDB" id="190265at2759"/>
<evidence type="ECO:0000256" key="6">
    <source>
        <dbReference type="ARBA" id="ARBA00022801"/>
    </source>
</evidence>
<dbReference type="STRING" id="34508.A0A4U5M262"/>
<evidence type="ECO:0000313" key="13">
    <source>
        <dbReference type="EMBL" id="TKR62742.1"/>
    </source>
</evidence>
<keyword evidence="6" id="KW-0378">Hydrolase</keyword>
<evidence type="ECO:0000259" key="12">
    <source>
        <dbReference type="SMART" id="SM00645"/>
    </source>
</evidence>
<feature type="domain" description="Peptidase C1A papain C-terminal" evidence="12">
    <location>
        <begin position="58"/>
        <end position="282"/>
    </location>
</feature>
<comment type="caution">
    <text evidence="13">The sequence shown here is derived from an EMBL/GenBank/DDBJ whole genome shotgun (WGS) entry which is preliminary data.</text>
</comment>
<evidence type="ECO:0000256" key="1">
    <source>
        <dbReference type="ARBA" id="ARBA00001594"/>
    </source>
</evidence>
<evidence type="ECO:0000256" key="2">
    <source>
        <dbReference type="ARBA" id="ARBA00008455"/>
    </source>
</evidence>
<keyword evidence="8" id="KW-0865">Zymogen</keyword>
<dbReference type="FunFam" id="3.90.70.10:FF:000060">
    <property type="entry name" value="Cathepsin Z"/>
    <property type="match status" value="1"/>
</dbReference>
<evidence type="ECO:0000256" key="4">
    <source>
        <dbReference type="ARBA" id="ARBA00022670"/>
    </source>
</evidence>
<reference evidence="13 14" key="1">
    <citation type="journal article" date="2015" name="Genome Biol.">
        <title>Comparative genomics of Steinernema reveals deeply conserved gene regulatory networks.</title>
        <authorList>
            <person name="Dillman A.R."/>
            <person name="Macchietto M."/>
            <person name="Porter C.F."/>
            <person name="Rogers A."/>
            <person name="Williams B."/>
            <person name="Antoshechkin I."/>
            <person name="Lee M.M."/>
            <person name="Goodwin Z."/>
            <person name="Lu X."/>
            <person name="Lewis E.E."/>
            <person name="Goodrich-Blair H."/>
            <person name="Stock S.P."/>
            <person name="Adams B.J."/>
            <person name="Sternberg P.W."/>
            <person name="Mortazavi A."/>
        </authorList>
    </citation>
    <scope>NUCLEOTIDE SEQUENCE [LARGE SCALE GENOMIC DNA]</scope>
    <source>
        <strain evidence="13 14">ALL</strain>
    </source>
</reference>
<dbReference type="CDD" id="cd02698">
    <property type="entry name" value="Peptidase_C1A_CathepsinX"/>
    <property type="match status" value="1"/>
</dbReference>
<proteinExistence type="inferred from homology"/>
<keyword evidence="4" id="KW-0645">Protease</keyword>
<feature type="chain" id="PRO_5020855844" description="cathepsin X" evidence="11">
    <location>
        <begin position="20"/>
        <end position="306"/>
    </location>
</feature>
<name>A0A4U5M262_STECR</name>
<keyword evidence="9" id="KW-1015">Disulfide bond</keyword>
<dbReference type="InterPro" id="IPR025661">
    <property type="entry name" value="Pept_asp_AS"/>
</dbReference>
<dbReference type="InterPro" id="IPR000668">
    <property type="entry name" value="Peptidase_C1A_C"/>
</dbReference>